<evidence type="ECO:0000256" key="7">
    <source>
        <dbReference type="ARBA" id="ARBA00023136"/>
    </source>
</evidence>
<evidence type="ECO:0000259" key="11">
    <source>
        <dbReference type="Pfam" id="PF02714"/>
    </source>
</evidence>
<feature type="transmembrane region" description="Helical" evidence="10">
    <location>
        <begin position="247"/>
        <end position="269"/>
    </location>
</feature>
<feature type="compositionally biased region" description="Polar residues" evidence="9">
    <location>
        <begin position="1053"/>
        <end position="1086"/>
    </location>
</feature>
<dbReference type="Pfam" id="PF02714">
    <property type="entry name" value="RSN1_7TM"/>
    <property type="match status" value="1"/>
</dbReference>
<feature type="transmembrane region" description="Helical" evidence="10">
    <location>
        <begin position="865"/>
        <end position="885"/>
    </location>
</feature>
<feature type="region of interest" description="Disordered" evidence="9">
    <location>
        <begin position="1029"/>
        <end position="1108"/>
    </location>
</feature>
<comment type="caution">
    <text evidence="14">The sequence shown here is derived from an EMBL/GenBank/DDBJ whole genome shotgun (WGS) entry which is preliminary data.</text>
</comment>
<evidence type="ECO:0000256" key="6">
    <source>
        <dbReference type="ARBA" id="ARBA00022989"/>
    </source>
</evidence>
<protein>
    <recommendedName>
        <fullName evidence="16">DUF221-domain-containing protein</fullName>
    </recommendedName>
</protein>
<keyword evidence="5 10" id="KW-0812">Transmembrane</keyword>
<feature type="coiled-coil region" evidence="8">
    <location>
        <begin position="464"/>
        <end position="491"/>
    </location>
</feature>
<evidence type="ECO:0000256" key="5">
    <source>
        <dbReference type="ARBA" id="ARBA00022692"/>
    </source>
</evidence>
<sequence>MTSEMDSMPTTNNAAGEPLSTKSQVLETGAALTQDFRPVKNICAHLNAFHVYANDTSRFVETNHYCSHITEDVRQCILYDSPEPNARLIGIEYMITPRLYATLSQEERRYWHSHVFEVKSGMLIMPQPSLAVPNAAWEKAESSEMEDVIELYGKVFHLWQTDRGDKIPLGEPQLMTSFTADGQFDFDTHVGARDRRFGSDYKRKQESRGYIKEPELHPGRLLPRDDASSKFVELISNPFNTELSTQAFWSTLGYSVGAAALFTLAFCLLRPYNNTVYAPRLKHADEKHAPPAVTKGVFAWVQPVIKTREQMLVDKVGLDATIFLRFTKMCRNILIILSMVGCGVYIPLNLVENAKNNIMDNVKSFMKFTPLGVWGKACWAHVLLGYVFDGVVCYFIWSNYRAVTRLRRNYFDSPEYQRSLHSRTLMAQITDVPKELRTDEGVNRIVDEVRATDDHPRGVIARNVKDLPDLIEQHERAVRELEEVLANYLKNPNRLPPNRPTCKTEKKDRSYTPGTKVDAIDYLTSRIKSLEIEIKEVRLSVDNRNALRYGFASYESIEDAHGVAYAARNKHPHKTTIKLAPKPSDIIWKNLSLEPRQRRWRKFVNNAWVTALTLVWTVPNGLIAVFLSNLSNLGQVWPAFQTELSANPKTWAAVQGILAPLITTLFYFFLPAIFRRLSMNAGDYSKTSRERHVTHKLYAFFIFNNLIVFSLFSTAWKYAVAVIEAEKETDVWTALVSAHPFNNLMTAFCDVSPFWLNYLLQRNFAAAWDLSQLGNMAWGYCLRTFTSPTPRRVIQLTAPPPFDYAAYYNYFLYYTTIALVFAPFQPLVLVVAAAYFTMDSYLKKYLLLYVFITKHESGGCFWRVLINRMLFATLLGNVVAALFVVAKGETYTQAACMIPLLFLLGGFKWYCMRTFDDDMHYYSKGSQKGREEGLPERKKHRDRLGVRFGHPALYRTLMTPMVHAKSQHLLKEVYRGRLDADMDGASTGYGDTYDMQKMSKSHPGKSAGSNAPFELVNDSQLDFENFRNRPDFREEFGGDGELYGRPSDMSRPGTPSTFQTGYDSSNGSRPGSPAFFNNTGSPYRGSQDSDRTFTEHEGGGATYPAGYHQPMPAGMQSQVRSYSPLRRLSSEDLAGPAQTHGNMYTATRDFSDVNLVGGAAPMGHTNRAGYNRLDGGAPEVIGDEPTSYDFFRRGRTRDV</sequence>
<evidence type="ECO:0000256" key="1">
    <source>
        <dbReference type="ARBA" id="ARBA00004141"/>
    </source>
</evidence>
<evidence type="ECO:0000256" key="10">
    <source>
        <dbReference type="SAM" id="Phobius"/>
    </source>
</evidence>
<keyword evidence="6 10" id="KW-1133">Transmembrane helix</keyword>
<comment type="similarity">
    <text evidence="2">Belongs to the CSC1 (TC 1.A.17) family.</text>
</comment>
<evidence type="ECO:0000313" key="15">
    <source>
        <dbReference type="Proteomes" id="UP001521116"/>
    </source>
</evidence>
<evidence type="ECO:0000256" key="8">
    <source>
        <dbReference type="SAM" id="Coils"/>
    </source>
</evidence>
<name>A0ABR3SYI2_9PEZI</name>
<evidence type="ECO:0000313" key="14">
    <source>
        <dbReference type="EMBL" id="KAL1632389.1"/>
    </source>
</evidence>
<feature type="domain" description="CSC1/OSCA1-like N-terminal transmembrane" evidence="12">
    <location>
        <begin position="247"/>
        <end position="398"/>
    </location>
</feature>
<organism evidence="14 15">
    <name type="scientific">Neofusicoccum ribis</name>
    <dbReference type="NCBI Taxonomy" id="45134"/>
    <lineage>
        <taxon>Eukaryota</taxon>
        <taxon>Fungi</taxon>
        <taxon>Dikarya</taxon>
        <taxon>Ascomycota</taxon>
        <taxon>Pezizomycotina</taxon>
        <taxon>Dothideomycetes</taxon>
        <taxon>Dothideomycetes incertae sedis</taxon>
        <taxon>Botryosphaeriales</taxon>
        <taxon>Botryosphaeriaceae</taxon>
        <taxon>Neofusicoccum</taxon>
    </lineage>
</organism>
<evidence type="ECO:0000256" key="3">
    <source>
        <dbReference type="ARBA" id="ARBA00009740"/>
    </source>
</evidence>
<dbReference type="InterPro" id="IPR003864">
    <property type="entry name" value="CSC1/OSCA1-like_7TM"/>
</dbReference>
<feature type="domain" description="CSC1/OSCA1-like cytosolic" evidence="13">
    <location>
        <begin position="423"/>
        <end position="590"/>
    </location>
</feature>
<accession>A0ABR3SYI2</accession>
<feature type="domain" description="CSC1/OSCA1-like 7TM region" evidence="11">
    <location>
        <begin position="601"/>
        <end position="882"/>
    </location>
</feature>
<dbReference type="InterPro" id="IPR045122">
    <property type="entry name" value="Csc1-like"/>
</dbReference>
<dbReference type="EMBL" id="JAJVDC020000030">
    <property type="protein sequence ID" value="KAL1632389.1"/>
    <property type="molecule type" value="Genomic_DNA"/>
</dbReference>
<keyword evidence="8" id="KW-0175">Coiled coil</keyword>
<keyword evidence="4" id="KW-0813">Transport</keyword>
<feature type="transmembrane region" description="Helical" evidence="10">
    <location>
        <begin position="606"/>
        <end position="630"/>
    </location>
</feature>
<evidence type="ECO:0000256" key="2">
    <source>
        <dbReference type="ARBA" id="ARBA00007779"/>
    </source>
</evidence>
<evidence type="ECO:0000259" key="13">
    <source>
        <dbReference type="Pfam" id="PF14703"/>
    </source>
</evidence>
<dbReference type="InterPro" id="IPR027815">
    <property type="entry name" value="CSC1/OSCA1-like_cyt"/>
</dbReference>
<dbReference type="PANTHER" id="PTHR13018">
    <property type="entry name" value="PROBABLE MEMBRANE PROTEIN DUF221-RELATED"/>
    <property type="match status" value="1"/>
</dbReference>
<dbReference type="InterPro" id="IPR010686">
    <property type="entry name" value="OBAP-like"/>
</dbReference>
<evidence type="ECO:0000259" key="12">
    <source>
        <dbReference type="Pfam" id="PF13967"/>
    </source>
</evidence>
<keyword evidence="7 10" id="KW-0472">Membrane</keyword>
<feature type="region of interest" description="Disordered" evidence="9">
    <location>
        <begin position="1"/>
        <end position="20"/>
    </location>
</feature>
<evidence type="ECO:0000256" key="9">
    <source>
        <dbReference type="SAM" id="MobiDB-lite"/>
    </source>
</evidence>
<feature type="transmembrane region" description="Helical" evidence="10">
    <location>
        <begin position="371"/>
        <end position="397"/>
    </location>
</feature>
<feature type="transmembrane region" description="Helical" evidence="10">
    <location>
        <begin position="650"/>
        <end position="670"/>
    </location>
</feature>
<dbReference type="InterPro" id="IPR032880">
    <property type="entry name" value="CSC1/OSCA1-like_N"/>
</dbReference>
<feature type="transmembrane region" description="Helical" evidence="10">
    <location>
        <begin position="891"/>
        <end position="911"/>
    </location>
</feature>
<dbReference type="Pfam" id="PF13967">
    <property type="entry name" value="RSN1_TM"/>
    <property type="match status" value="1"/>
</dbReference>
<dbReference type="Pfam" id="PF06884">
    <property type="entry name" value="DUF1264"/>
    <property type="match status" value="1"/>
</dbReference>
<feature type="transmembrane region" description="Helical" evidence="10">
    <location>
        <begin position="811"/>
        <end position="836"/>
    </location>
</feature>
<feature type="transmembrane region" description="Helical" evidence="10">
    <location>
        <begin position="697"/>
        <end position="716"/>
    </location>
</feature>
<evidence type="ECO:0000256" key="4">
    <source>
        <dbReference type="ARBA" id="ARBA00022448"/>
    </source>
</evidence>
<reference evidence="14 15" key="1">
    <citation type="submission" date="2024-02" db="EMBL/GenBank/DDBJ databases">
        <title>De novo assembly and annotation of 12 fungi associated with fruit tree decline syndrome in Ontario, Canada.</title>
        <authorList>
            <person name="Sulman M."/>
            <person name="Ellouze W."/>
            <person name="Ilyukhin E."/>
        </authorList>
    </citation>
    <scope>NUCLEOTIDE SEQUENCE [LARGE SCALE GENOMIC DNA]</scope>
    <source>
        <strain evidence="14 15">M1-105</strain>
    </source>
</reference>
<comment type="similarity">
    <text evidence="3">Belongs to the OBAP family.</text>
</comment>
<proteinExistence type="inferred from homology"/>
<dbReference type="Pfam" id="PF14703">
    <property type="entry name" value="PHM7_cyt"/>
    <property type="match status" value="1"/>
</dbReference>
<dbReference type="PANTHER" id="PTHR13018:SF149">
    <property type="entry name" value="DOMAIN PROTEIN, PUTATIVE (AFU_ORTHOLOGUE AFUA_3G11660)-RELATED"/>
    <property type="match status" value="1"/>
</dbReference>
<gene>
    <name evidence="14" type="ORF">SLS56_003631</name>
</gene>
<dbReference type="Proteomes" id="UP001521116">
    <property type="component" value="Unassembled WGS sequence"/>
</dbReference>
<feature type="transmembrane region" description="Helical" evidence="10">
    <location>
        <begin position="333"/>
        <end position="351"/>
    </location>
</feature>
<keyword evidence="15" id="KW-1185">Reference proteome</keyword>
<comment type="subcellular location">
    <subcellularLocation>
        <location evidence="1">Membrane</location>
        <topology evidence="1">Multi-pass membrane protein</topology>
    </subcellularLocation>
</comment>
<feature type="compositionally biased region" description="Basic and acidic residues" evidence="9">
    <location>
        <begin position="1087"/>
        <end position="1098"/>
    </location>
</feature>
<evidence type="ECO:0008006" key="16">
    <source>
        <dbReference type="Google" id="ProtNLM"/>
    </source>
</evidence>